<evidence type="ECO:0000256" key="1">
    <source>
        <dbReference type="ARBA" id="ARBA00001231"/>
    </source>
</evidence>
<dbReference type="InterPro" id="IPR025705">
    <property type="entry name" value="Beta_hexosaminidase_sua/sub"/>
</dbReference>
<dbReference type="CDD" id="cd06563">
    <property type="entry name" value="GH20_chitobiase-like"/>
    <property type="match status" value="1"/>
</dbReference>
<dbReference type="OrthoDB" id="9763537at2"/>
<dbReference type="AlphaFoldDB" id="A0A1I5PJR6"/>
<dbReference type="Pfam" id="PF00728">
    <property type="entry name" value="Glyco_hydro_20"/>
    <property type="match status" value="1"/>
</dbReference>
<evidence type="ECO:0000256" key="3">
    <source>
        <dbReference type="ARBA" id="ARBA00012663"/>
    </source>
</evidence>
<comment type="catalytic activity">
    <reaction evidence="1">
        <text>Hydrolysis of terminal non-reducing N-acetyl-D-hexosamine residues in N-acetyl-beta-D-hexosaminides.</text>
        <dbReference type="EC" id="3.2.1.52"/>
    </reaction>
</comment>
<gene>
    <name evidence="10" type="ORF">SAMN04515674_102512</name>
</gene>
<feature type="signal peptide" evidence="7">
    <location>
        <begin position="1"/>
        <end position="19"/>
    </location>
</feature>
<evidence type="ECO:0000256" key="6">
    <source>
        <dbReference type="PIRSR" id="PIRSR625705-1"/>
    </source>
</evidence>
<dbReference type="PANTHER" id="PTHR22600">
    <property type="entry name" value="BETA-HEXOSAMINIDASE"/>
    <property type="match status" value="1"/>
</dbReference>
<dbReference type="InterPro" id="IPR017853">
    <property type="entry name" value="GH"/>
</dbReference>
<evidence type="ECO:0000313" key="10">
    <source>
        <dbReference type="EMBL" id="SFP34285.1"/>
    </source>
</evidence>
<feature type="active site" description="Proton donor" evidence="6">
    <location>
        <position position="334"/>
    </location>
</feature>
<dbReference type="PIRSF" id="PIRSF001093">
    <property type="entry name" value="B-hxosamndse_ab_euk"/>
    <property type="match status" value="1"/>
</dbReference>
<evidence type="ECO:0000256" key="7">
    <source>
        <dbReference type="SAM" id="SignalP"/>
    </source>
</evidence>
<dbReference type="Proteomes" id="UP000199306">
    <property type="component" value="Unassembled WGS sequence"/>
</dbReference>
<dbReference type="Gene3D" id="3.20.20.80">
    <property type="entry name" value="Glycosidases"/>
    <property type="match status" value="1"/>
</dbReference>
<evidence type="ECO:0000313" key="11">
    <source>
        <dbReference type="Proteomes" id="UP000199306"/>
    </source>
</evidence>
<proteinExistence type="inferred from homology"/>
<keyword evidence="11" id="KW-1185">Reference proteome</keyword>
<dbReference type="GO" id="GO:0004563">
    <property type="term" value="F:beta-N-acetylhexosaminidase activity"/>
    <property type="evidence" value="ECO:0007669"/>
    <property type="project" value="UniProtKB-EC"/>
</dbReference>
<feature type="domain" description="Glycoside hydrolase family 20 catalytic" evidence="8">
    <location>
        <begin position="159"/>
        <end position="503"/>
    </location>
</feature>
<dbReference type="GO" id="GO:0030203">
    <property type="term" value="P:glycosaminoglycan metabolic process"/>
    <property type="evidence" value="ECO:0007669"/>
    <property type="project" value="TreeGrafter"/>
</dbReference>
<keyword evidence="7" id="KW-0732">Signal</keyword>
<dbReference type="Gene3D" id="3.30.379.10">
    <property type="entry name" value="Chitobiase/beta-hexosaminidase domain 2-like"/>
    <property type="match status" value="1"/>
</dbReference>
<sequence>MKKLFTLLCLICISVSAFSQNTYNIVPVPQKLVPQSGVFKLTKDTKVVFKTGDNETQRIAKLFADQINTSSGLNLQVKPASTGSSNVVELKNNAALSDEAYVLEVTPKKITITAKGNKGYFYAFQSLMQLLPAEVFSSVKVSDVKWEAPACKIEDAPRYAYRGLMLDVGRHFFPVTFIKKFIDILALHKLNTFHWHLTEDQGWRIEIKKYPLLTQIGSKRKETLVGHYGTNKYDGKEYGGFYTQEEIKEVVAYATSKFVNVIPEIELPGHATAALAAYPQLGCNPDKIYQVVTTWGVHDDVFCPREETFTFLEDVLTEVMALFPSQYIHIGGDECPKKQWKESRFCQDLMKREGLKDEHELQSYFIRRIDKFITSKGRKMIGWDEILEGGLSPNATVMSWRGIEGGIAAAKENHDAIMTPTGYFYLDYYQADPKTEPLAIGGYLPLEKTYSYEPMPKELTAEQQKHIIGIQANVWTEYMATPEYVEYMAYPRASALAEIAWSPKELKNYQDFEKRMKVHVKRLEKLKVNFCNAFIAGKK</sequence>
<evidence type="ECO:0000256" key="2">
    <source>
        <dbReference type="ARBA" id="ARBA00006285"/>
    </source>
</evidence>
<dbReference type="PANTHER" id="PTHR22600:SF57">
    <property type="entry name" value="BETA-N-ACETYLHEXOSAMINIDASE"/>
    <property type="match status" value="1"/>
</dbReference>
<keyword evidence="4" id="KW-0378">Hydrolase</keyword>
<feature type="chain" id="PRO_5011796746" description="beta-N-acetylhexosaminidase" evidence="7">
    <location>
        <begin position="20"/>
        <end position="539"/>
    </location>
</feature>
<dbReference type="InterPro" id="IPR029018">
    <property type="entry name" value="Hex-like_dom2"/>
</dbReference>
<accession>A0A1I5PJR6</accession>
<dbReference type="STRING" id="1079859.SAMN04515674_102512"/>
<dbReference type="Pfam" id="PF02838">
    <property type="entry name" value="Glyco_hydro_20b"/>
    <property type="match status" value="1"/>
</dbReference>
<evidence type="ECO:0000256" key="4">
    <source>
        <dbReference type="ARBA" id="ARBA00022801"/>
    </source>
</evidence>
<comment type="similarity">
    <text evidence="2">Belongs to the glycosyl hydrolase 20 family.</text>
</comment>
<keyword evidence="5" id="KW-0326">Glycosidase</keyword>
<dbReference type="PRINTS" id="PR00738">
    <property type="entry name" value="GLHYDRLASE20"/>
</dbReference>
<dbReference type="InterPro" id="IPR015883">
    <property type="entry name" value="Glyco_hydro_20_cat"/>
</dbReference>
<dbReference type="GO" id="GO:0016020">
    <property type="term" value="C:membrane"/>
    <property type="evidence" value="ECO:0007669"/>
    <property type="project" value="TreeGrafter"/>
</dbReference>
<dbReference type="RefSeq" id="WP_092013469.1">
    <property type="nucleotide sequence ID" value="NZ_FOXH01000002.1"/>
</dbReference>
<dbReference type="InterPro" id="IPR015882">
    <property type="entry name" value="HEX_bac_N"/>
</dbReference>
<evidence type="ECO:0000259" key="9">
    <source>
        <dbReference type="Pfam" id="PF02838"/>
    </source>
</evidence>
<name>A0A1I5PJR6_9BACT</name>
<feature type="domain" description="Beta-hexosaminidase bacterial type N-terminal" evidence="9">
    <location>
        <begin position="23"/>
        <end position="156"/>
    </location>
</feature>
<evidence type="ECO:0000259" key="8">
    <source>
        <dbReference type="Pfam" id="PF00728"/>
    </source>
</evidence>
<dbReference type="SUPFAM" id="SSF51445">
    <property type="entry name" value="(Trans)glycosidases"/>
    <property type="match status" value="1"/>
</dbReference>
<evidence type="ECO:0000256" key="5">
    <source>
        <dbReference type="ARBA" id="ARBA00023295"/>
    </source>
</evidence>
<protein>
    <recommendedName>
        <fullName evidence="3">beta-N-acetylhexosaminidase</fullName>
        <ecNumber evidence="3">3.2.1.52</ecNumber>
    </recommendedName>
</protein>
<reference evidence="10 11" key="1">
    <citation type="submission" date="2016-10" db="EMBL/GenBank/DDBJ databases">
        <authorList>
            <person name="de Groot N.N."/>
        </authorList>
    </citation>
    <scope>NUCLEOTIDE SEQUENCE [LARGE SCALE GENOMIC DNA]</scope>
    <source>
        <strain evidence="11">E92,LMG 26720,CCM 7988</strain>
    </source>
</reference>
<dbReference type="EC" id="3.2.1.52" evidence="3"/>
<dbReference type="GO" id="GO:0005975">
    <property type="term" value="P:carbohydrate metabolic process"/>
    <property type="evidence" value="ECO:0007669"/>
    <property type="project" value="InterPro"/>
</dbReference>
<dbReference type="SUPFAM" id="SSF55545">
    <property type="entry name" value="beta-N-acetylhexosaminidase-like domain"/>
    <property type="match status" value="1"/>
</dbReference>
<dbReference type="EMBL" id="FOXH01000002">
    <property type="protein sequence ID" value="SFP34285.1"/>
    <property type="molecule type" value="Genomic_DNA"/>
</dbReference>
<organism evidence="10 11">
    <name type="scientific">Pseudarcicella hirudinis</name>
    <dbReference type="NCBI Taxonomy" id="1079859"/>
    <lineage>
        <taxon>Bacteria</taxon>
        <taxon>Pseudomonadati</taxon>
        <taxon>Bacteroidota</taxon>
        <taxon>Cytophagia</taxon>
        <taxon>Cytophagales</taxon>
        <taxon>Flectobacillaceae</taxon>
        <taxon>Pseudarcicella</taxon>
    </lineage>
</organism>